<protein>
    <submittedName>
        <fullName evidence="1">Uncharacterized protein</fullName>
    </submittedName>
</protein>
<name>A0AA39PEP9_9AGAR</name>
<evidence type="ECO:0000313" key="1">
    <source>
        <dbReference type="EMBL" id="KAK0482872.1"/>
    </source>
</evidence>
<keyword evidence="2" id="KW-1185">Reference proteome</keyword>
<gene>
    <name evidence="1" type="ORF">EDD18DRAFT_1112506</name>
</gene>
<accession>A0AA39PEP9</accession>
<proteinExistence type="predicted"/>
<reference evidence="1" key="1">
    <citation type="submission" date="2023-06" db="EMBL/GenBank/DDBJ databases">
        <authorList>
            <consortium name="Lawrence Berkeley National Laboratory"/>
            <person name="Ahrendt S."/>
            <person name="Sahu N."/>
            <person name="Indic B."/>
            <person name="Wong-Bajracharya J."/>
            <person name="Merenyi Z."/>
            <person name="Ke H.-M."/>
            <person name="Monk M."/>
            <person name="Kocsube S."/>
            <person name="Drula E."/>
            <person name="Lipzen A."/>
            <person name="Balint B."/>
            <person name="Henrissat B."/>
            <person name="Andreopoulos B."/>
            <person name="Martin F.M."/>
            <person name="Harder C.B."/>
            <person name="Rigling D."/>
            <person name="Ford K.L."/>
            <person name="Foster G.D."/>
            <person name="Pangilinan J."/>
            <person name="Papanicolaou A."/>
            <person name="Barry K."/>
            <person name="LaButti K."/>
            <person name="Viragh M."/>
            <person name="Koriabine M."/>
            <person name="Yan M."/>
            <person name="Riley R."/>
            <person name="Champramary S."/>
            <person name="Plett K.L."/>
            <person name="Tsai I.J."/>
            <person name="Slot J."/>
            <person name="Sipos G."/>
            <person name="Plett J."/>
            <person name="Nagy L.G."/>
            <person name="Grigoriev I.V."/>
        </authorList>
    </citation>
    <scope>NUCLEOTIDE SEQUENCE</scope>
    <source>
        <strain evidence="1">HWK02</strain>
    </source>
</reference>
<dbReference type="Proteomes" id="UP001175228">
    <property type="component" value="Unassembled WGS sequence"/>
</dbReference>
<comment type="caution">
    <text evidence="1">The sequence shown here is derived from an EMBL/GenBank/DDBJ whole genome shotgun (WGS) entry which is preliminary data.</text>
</comment>
<organism evidence="1 2">
    <name type="scientific">Armillaria luteobubalina</name>
    <dbReference type="NCBI Taxonomy" id="153913"/>
    <lineage>
        <taxon>Eukaryota</taxon>
        <taxon>Fungi</taxon>
        <taxon>Dikarya</taxon>
        <taxon>Basidiomycota</taxon>
        <taxon>Agaricomycotina</taxon>
        <taxon>Agaricomycetes</taxon>
        <taxon>Agaricomycetidae</taxon>
        <taxon>Agaricales</taxon>
        <taxon>Marasmiineae</taxon>
        <taxon>Physalacriaceae</taxon>
        <taxon>Armillaria</taxon>
    </lineage>
</organism>
<sequence length="262" mass="30044">MQHIFHTQLPEWVYFQAHMHHSLEDKLVHLLAIQTFCNKLIVEPVCTNNTHLFEMEAESAYYFNVGDWVTLQIGVYEGELGCVIGMTHYPDITIPVGSYAELLPLSPKAITSKKVTIQDGFQLLELSNKTLLHAENLDWNDLKKFMWPPSLVKWPDDAMPIQDIMDNSLWKFPMPKHYCGDQNRRGNYVELFAGEHKSQPGFMQGVHDPVLISYKVQQAKESVWLTLSLNSKKCPLDLMVVTLHANTVQGDNTKGKLGLFWM</sequence>
<evidence type="ECO:0000313" key="2">
    <source>
        <dbReference type="Proteomes" id="UP001175228"/>
    </source>
</evidence>
<dbReference type="AlphaFoldDB" id="A0AA39PEP9"/>
<dbReference type="EMBL" id="JAUEPU010000064">
    <property type="protein sequence ID" value="KAK0482872.1"/>
    <property type="molecule type" value="Genomic_DNA"/>
</dbReference>